<feature type="compositionally biased region" description="Basic and acidic residues" evidence="1">
    <location>
        <begin position="161"/>
        <end position="179"/>
    </location>
</feature>
<evidence type="ECO:0000313" key="3">
    <source>
        <dbReference type="Proteomes" id="UP001152300"/>
    </source>
</evidence>
<accession>A0A9X0AQC3</accession>
<feature type="compositionally biased region" description="Acidic residues" evidence="1">
    <location>
        <begin position="315"/>
        <end position="330"/>
    </location>
</feature>
<gene>
    <name evidence="2" type="ORF">OCU04_004406</name>
</gene>
<comment type="caution">
    <text evidence="2">The sequence shown here is derived from an EMBL/GenBank/DDBJ whole genome shotgun (WGS) entry which is preliminary data.</text>
</comment>
<dbReference type="Proteomes" id="UP001152300">
    <property type="component" value="Unassembled WGS sequence"/>
</dbReference>
<evidence type="ECO:0000313" key="2">
    <source>
        <dbReference type="EMBL" id="KAJ8067026.1"/>
    </source>
</evidence>
<name>A0A9X0AQC3_9HELO</name>
<feature type="region of interest" description="Disordered" evidence="1">
    <location>
        <begin position="157"/>
        <end position="199"/>
    </location>
</feature>
<organism evidence="2 3">
    <name type="scientific">Sclerotinia nivalis</name>
    <dbReference type="NCBI Taxonomy" id="352851"/>
    <lineage>
        <taxon>Eukaryota</taxon>
        <taxon>Fungi</taxon>
        <taxon>Dikarya</taxon>
        <taxon>Ascomycota</taxon>
        <taxon>Pezizomycotina</taxon>
        <taxon>Leotiomycetes</taxon>
        <taxon>Helotiales</taxon>
        <taxon>Sclerotiniaceae</taxon>
        <taxon>Sclerotinia</taxon>
    </lineage>
</organism>
<dbReference type="AlphaFoldDB" id="A0A9X0AQC3"/>
<dbReference type="OrthoDB" id="5425422at2759"/>
<keyword evidence="3" id="KW-1185">Reference proteome</keyword>
<sequence>MASIRALPAPPVSSDTAGHIDGTDKNVTGTQTIIPQQSNSLVPAKIALAKPNLLNDADFESISQLPNDEVRNYWAEFYRRAHMAQWRQQKAWIKFTESIGTKIDASELERLHEEYINETKKDTDEMINLNNNIKKQNKEKKRDELYGQLVAAPFRGPQLEILEKRPPKNEENTGDKVDESDNESDDESDDESGSWDEDASKEHFQLVSAKLTSSQRDMIAPLWSLAAALMLHRNDLLQNPEYFNRERNTNIMQILKKMNGKVKKMFKSKHFRGTTKETWAQYENFGKIHIPKATFPAQRVYNVSREEPTIGNQNAEDDEDETEQESDFMSEDEPELVSGMLDAPPADVQALRANLGGWDGPLTKYFRGQLKKPVRDLYQKLIQPTDSAVAALYTGAAVEDTKGQRQNPYEFAYSIKKHLHILTVACHLLWRNPAFKSLNKGKSSDPPKQNTITLIRLLMNDIENSLLEAQLPGNFMDAMIPPTIKDLLEDKDSDDQDEKSALPTRSAVASNQNVDDSDVSMKDAPGLETDDDMEMIKRNERMQQYQKARTTYYTAIVDGDYLLRYINDPDAQIEAKRKIDTLTEEFRRSCTRKGFEADDEDILDDVRLEGFIDTKERIKSAQEAYLNSLKNDDLKLLDDLYKETADLDQELAVVVIGDPAEFEAKVKARKERIRFKPIKAKDYRPNNGSGSASSRFVTPTAWRSPPGVIIDNGIEKTIVGFRPVGSGEQLLLEWRNEGAERNAFELVASSVYKHKRKEYTGNKMEIGRKSELENYDLRDCGFGGVAQVRRRDTTTSYIRAPATYIFISHKGKETWFTKSDMIAVFGDQIKDAIEDYNEEAHQTQVTGNNAWKNSRHNGWKDSIPLSADFNIQDDDNDFVTSQKRRPTIRKSVVNSMTAEERKEYEEFKKWKENARTRAGRA</sequence>
<reference evidence="2" key="1">
    <citation type="submission" date="2022-11" db="EMBL/GenBank/DDBJ databases">
        <title>Genome Resource of Sclerotinia nivalis Strain SnTB1, a Plant Pathogen Isolated from American Ginseng.</title>
        <authorList>
            <person name="Fan S."/>
        </authorList>
    </citation>
    <scope>NUCLEOTIDE SEQUENCE</scope>
    <source>
        <strain evidence="2">SnTB1</strain>
    </source>
</reference>
<feature type="region of interest" description="Disordered" evidence="1">
    <location>
        <begin position="305"/>
        <end position="330"/>
    </location>
</feature>
<evidence type="ECO:0000256" key="1">
    <source>
        <dbReference type="SAM" id="MobiDB-lite"/>
    </source>
</evidence>
<feature type="region of interest" description="Disordered" evidence="1">
    <location>
        <begin position="1"/>
        <end position="26"/>
    </location>
</feature>
<protein>
    <submittedName>
        <fullName evidence="2">Uncharacterized protein</fullName>
    </submittedName>
</protein>
<dbReference type="EMBL" id="JAPEIS010000004">
    <property type="protein sequence ID" value="KAJ8067026.1"/>
    <property type="molecule type" value="Genomic_DNA"/>
</dbReference>
<feature type="compositionally biased region" description="Acidic residues" evidence="1">
    <location>
        <begin position="180"/>
        <end position="197"/>
    </location>
</feature>
<feature type="region of interest" description="Disordered" evidence="1">
    <location>
        <begin position="488"/>
        <end position="531"/>
    </location>
</feature>
<proteinExistence type="predicted"/>